<dbReference type="PANTHER" id="PTHR31451:SF39">
    <property type="entry name" value="MANNAN ENDO-1,4-BETA-MANNOSIDASE 1"/>
    <property type="match status" value="1"/>
</dbReference>
<evidence type="ECO:0000256" key="5">
    <source>
        <dbReference type="ARBA" id="ARBA00022729"/>
    </source>
</evidence>
<evidence type="ECO:0000313" key="10">
    <source>
        <dbReference type="EMBL" id="NMM04468.1"/>
    </source>
</evidence>
<dbReference type="Proteomes" id="UP000544134">
    <property type="component" value="Unassembled WGS sequence"/>
</dbReference>
<dbReference type="InterPro" id="IPR017853">
    <property type="entry name" value="GH"/>
</dbReference>
<comment type="subcellular location">
    <subcellularLocation>
        <location evidence="2">Secreted</location>
    </subcellularLocation>
</comment>
<evidence type="ECO:0000256" key="1">
    <source>
        <dbReference type="ARBA" id="ARBA00001678"/>
    </source>
</evidence>
<comment type="caution">
    <text evidence="10">The sequence shown here is derived from an EMBL/GenBank/DDBJ whole genome shotgun (WGS) entry which is preliminary data.</text>
</comment>
<dbReference type="AlphaFoldDB" id="A0A848IQ49"/>
<name>A0A848IQ49_9BURK</name>
<dbReference type="EMBL" id="JABBGJ010000093">
    <property type="protein sequence ID" value="NMM04468.1"/>
    <property type="molecule type" value="Genomic_DNA"/>
</dbReference>
<dbReference type="InterPro" id="IPR001547">
    <property type="entry name" value="Glyco_hydro_5"/>
</dbReference>
<accession>A0A848IQ49</accession>
<feature type="domain" description="Glycoside hydrolase family 5" evidence="9">
    <location>
        <begin position="65"/>
        <end position="302"/>
    </location>
</feature>
<feature type="region of interest" description="Disordered" evidence="8">
    <location>
        <begin position="547"/>
        <end position="574"/>
    </location>
</feature>
<dbReference type="GO" id="GO:0016985">
    <property type="term" value="F:mannan endo-1,4-beta-mannosidase activity"/>
    <property type="evidence" value="ECO:0007669"/>
    <property type="project" value="TreeGrafter"/>
</dbReference>
<dbReference type="GO" id="GO:0005576">
    <property type="term" value="C:extracellular region"/>
    <property type="evidence" value="ECO:0007669"/>
    <property type="project" value="UniProtKB-SubCell"/>
</dbReference>
<evidence type="ECO:0000313" key="11">
    <source>
        <dbReference type="Proteomes" id="UP000544134"/>
    </source>
</evidence>
<dbReference type="InterPro" id="IPR045053">
    <property type="entry name" value="MAN-like"/>
</dbReference>
<evidence type="ECO:0000256" key="3">
    <source>
        <dbReference type="ARBA" id="ARBA00012706"/>
    </source>
</evidence>
<dbReference type="EC" id="3.2.1.78" evidence="3"/>
<dbReference type="SUPFAM" id="SSF51445">
    <property type="entry name" value="(Trans)glycosidases"/>
    <property type="match status" value="1"/>
</dbReference>
<evidence type="ECO:0000256" key="2">
    <source>
        <dbReference type="ARBA" id="ARBA00004613"/>
    </source>
</evidence>
<feature type="compositionally biased region" description="Polar residues" evidence="8">
    <location>
        <begin position="550"/>
        <end position="574"/>
    </location>
</feature>
<keyword evidence="4" id="KW-0964">Secreted</keyword>
<sequence>MSTIALGSVMRSPVRAIKYVGAGAILVFLAACGGSSVDTSPAYLSGTAAQRSNLPNLSAAQYANSFVTRQGSQLMVAGQNFRFTGMNIEYLGLKNYGPIPSVSIPVGSESYPSKYEVDDAFATAHEMGATVIRAQTLGDTVGCPLCIEPSQGVFNDAAFAQMDMVVAEARKYGIKLIGEFDGDAGGTGGGNESFNWWCTWRSISATNCPAAFLTNPDLIGDYERHMQALLTHVNPLTGLAYKDDPTFLGWVDGNDLNINTSAVTESPTGQLIIPPVISDAQMTTWLNTVSNYFKSIDNRQLFIDISLNGSNIPASSVLSASNVDVFAEEWYPHWSPIGNEKTTGNSPEIHTIAAQVAAAGKANVLIEYGWDQTDYQTTAALQTFLDGVASDSNIAGDNFWALLGHASGHGWLPIPANEECQPNCETTEDGNWWALYYTGITTLSNTAADMAQRAQMLRQHDYTMNRFSAAPSHELVGAPVITSTNGGHVEFEGAAGSPTYSVQMLQANGSWTTPCQNCTTDAGGGWVDTTGQSKPCYRVVGVNLDGVPGTPSTPAGSGCSTSVANRQQQPTTGT</sequence>
<keyword evidence="11" id="KW-1185">Reference proteome</keyword>
<evidence type="ECO:0000256" key="4">
    <source>
        <dbReference type="ARBA" id="ARBA00022525"/>
    </source>
</evidence>
<keyword evidence="6" id="KW-0378">Hydrolase</keyword>
<evidence type="ECO:0000256" key="6">
    <source>
        <dbReference type="ARBA" id="ARBA00022801"/>
    </source>
</evidence>
<reference evidence="10 11" key="1">
    <citation type="submission" date="2020-04" db="EMBL/GenBank/DDBJ databases">
        <title>Paraburkholderia sp. RP-4-7 isolated from soil.</title>
        <authorList>
            <person name="Dahal R.H."/>
        </authorList>
    </citation>
    <scope>NUCLEOTIDE SEQUENCE [LARGE SCALE GENOMIC DNA]</scope>
    <source>
        <strain evidence="10 11">RP-4-7</strain>
    </source>
</reference>
<protein>
    <recommendedName>
        <fullName evidence="3">mannan endo-1,4-beta-mannosidase</fullName>
        <ecNumber evidence="3">3.2.1.78</ecNumber>
    </recommendedName>
</protein>
<dbReference type="PANTHER" id="PTHR31451">
    <property type="match status" value="1"/>
</dbReference>
<organism evidence="10 11">
    <name type="scientific">Paraburkholderia polaris</name>
    <dbReference type="NCBI Taxonomy" id="2728848"/>
    <lineage>
        <taxon>Bacteria</taxon>
        <taxon>Pseudomonadati</taxon>
        <taxon>Pseudomonadota</taxon>
        <taxon>Betaproteobacteria</taxon>
        <taxon>Burkholderiales</taxon>
        <taxon>Burkholderiaceae</taxon>
        <taxon>Paraburkholderia</taxon>
    </lineage>
</organism>
<gene>
    <name evidence="10" type="ORF">HHL24_42365</name>
</gene>
<keyword evidence="7" id="KW-0326">Glycosidase</keyword>
<keyword evidence="5" id="KW-0732">Signal</keyword>
<comment type="catalytic activity">
    <reaction evidence="1">
        <text>Random hydrolysis of (1-&gt;4)-beta-D-mannosidic linkages in mannans, galactomannans and glucomannans.</text>
        <dbReference type="EC" id="3.2.1.78"/>
    </reaction>
</comment>
<proteinExistence type="predicted"/>
<evidence type="ECO:0000256" key="8">
    <source>
        <dbReference type="SAM" id="MobiDB-lite"/>
    </source>
</evidence>
<dbReference type="Gene3D" id="3.20.20.80">
    <property type="entry name" value="Glycosidases"/>
    <property type="match status" value="1"/>
</dbReference>
<dbReference type="Pfam" id="PF26410">
    <property type="entry name" value="GH5_mannosidase"/>
    <property type="match status" value="1"/>
</dbReference>
<evidence type="ECO:0000259" key="9">
    <source>
        <dbReference type="Pfam" id="PF26410"/>
    </source>
</evidence>
<evidence type="ECO:0000256" key="7">
    <source>
        <dbReference type="ARBA" id="ARBA00023295"/>
    </source>
</evidence>